<feature type="region of interest" description="Disordered" evidence="1">
    <location>
        <begin position="532"/>
        <end position="551"/>
    </location>
</feature>
<feature type="transmembrane region" description="Helical" evidence="2">
    <location>
        <begin position="266"/>
        <end position="288"/>
    </location>
</feature>
<comment type="caution">
    <text evidence="4">The sequence shown here is derived from an EMBL/GenBank/DDBJ whole genome shotgun (WGS) entry which is preliminary data.</text>
</comment>
<protein>
    <submittedName>
        <fullName evidence="4">Uncharacterized protein</fullName>
    </submittedName>
</protein>
<feature type="compositionally biased region" description="Polar residues" evidence="1">
    <location>
        <begin position="243"/>
        <end position="260"/>
    </location>
</feature>
<keyword evidence="5" id="KW-1185">Reference proteome</keyword>
<dbReference type="Proteomes" id="UP000694044">
    <property type="component" value="Unassembled WGS sequence"/>
</dbReference>
<keyword evidence="3" id="KW-0732">Signal</keyword>
<feature type="compositionally biased region" description="Basic and acidic residues" evidence="1">
    <location>
        <begin position="482"/>
        <end position="498"/>
    </location>
</feature>
<feature type="compositionally biased region" description="Polar residues" evidence="1">
    <location>
        <begin position="195"/>
        <end position="235"/>
    </location>
</feature>
<feature type="region of interest" description="Disordered" evidence="1">
    <location>
        <begin position="444"/>
        <end position="506"/>
    </location>
</feature>
<feature type="signal peptide" evidence="3">
    <location>
        <begin position="1"/>
        <end position="26"/>
    </location>
</feature>
<feature type="region of interest" description="Disordered" evidence="1">
    <location>
        <begin position="294"/>
        <end position="345"/>
    </location>
</feature>
<feature type="compositionally biased region" description="Basic and acidic residues" evidence="1">
    <location>
        <begin position="319"/>
        <end position="331"/>
    </location>
</feature>
<reference evidence="4" key="1">
    <citation type="submission" date="2021-02" db="EMBL/GenBank/DDBJ databases">
        <authorList>
            <person name="Palmer J.M."/>
        </authorList>
    </citation>
    <scope>NUCLEOTIDE SEQUENCE</scope>
    <source>
        <strain evidence="4">SCRP734</strain>
    </source>
</reference>
<proteinExistence type="predicted"/>
<feature type="compositionally biased region" description="Basic and acidic residues" evidence="1">
    <location>
        <begin position="532"/>
        <end position="542"/>
    </location>
</feature>
<feature type="region of interest" description="Disordered" evidence="1">
    <location>
        <begin position="136"/>
        <end position="260"/>
    </location>
</feature>
<evidence type="ECO:0000313" key="4">
    <source>
        <dbReference type="EMBL" id="KAG7392092.1"/>
    </source>
</evidence>
<sequence length="565" mass="58822">MTLGRLEFRCLLIAAFVQFCAVRCDAAASSTDPTPSVCDYASENLYAVNASDPQAMLPTDYVPCANATGADAGHCDVCSCREKKVASVAGVAVTWVVCVGSGDATTCVGSGQEYCDSSSSCGGLSNASSKVGITNGSDASAGASSPSSGTDTSSSTDTGVEVGGSSSFDSISSSVGSHSEPSPAATPSATAVVSLTLSPDGSESQATNEDSVITNPDVGTTAKPTQTDAATSPEQNIIRPPDNGSTHQLDSNNGSSIDSNWSGTRLMAVLTVMCGIAVAAAVAVFVAVRKDQARKKNALGTPSDEFTDDDSSLATPMTHRLDGRLHRESHDRRHGGNGSRDSTPLASIVVIGPDNDFQTPSAYTSAHQYRSYSRKLSDGYARTESAKASRSRVRMDDGLVNAAAAVPAARQQLNVSHGPSTSELPSPTHDTIFDTSSTRLSFSSSMSSEFSSAPTPSERMYESEDRLTDSFRMVSSTYSDGSLRDSDVSTEPRKRETSLEMQEEEEGAIVSNTIISFDSSLSSLDSTKYDVRDTEASEHVHPSELGTNSSRVAMSFDVGSVSPGA</sequence>
<evidence type="ECO:0000256" key="1">
    <source>
        <dbReference type="SAM" id="MobiDB-lite"/>
    </source>
</evidence>
<dbReference type="AlphaFoldDB" id="A0A8T1WDB4"/>
<keyword evidence="2" id="KW-0812">Transmembrane</keyword>
<accession>A0A8T1WDB4</accession>
<organism evidence="4 5">
    <name type="scientific">Phytophthora pseudosyringae</name>
    <dbReference type="NCBI Taxonomy" id="221518"/>
    <lineage>
        <taxon>Eukaryota</taxon>
        <taxon>Sar</taxon>
        <taxon>Stramenopiles</taxon>
        <taxon>Oomycota</taxon>
        <taxon>Peronosporomycetes</taxon>
        <taxon>Peronosporales</taxon>
        <taxon>Peronosporaceae</taxon>
        <taxon>Phytophthora</taxon>
    </lineage>
</organism>
<dbReference type="OrthoDB" id="166160at2759"/>
<keyword evidence="2" id="KW-0472">Membrane</keyword>
<gene>
    <name evidence="4" type="ORF">PHYPSEUDO_002316</name>
</gene>
<name>A0A8T1WDB4_9STRA</name>
<dbReference type="EMBL" id="JAGDFM010000014">
    <property type="protein sequence ID" value="KAG7392092.1"/>
    <property type="molecule type" value="Genomic_DNA"/>
</dbReference>
<evidence type="ECO:0000256" key="3">
    <source>
        <dbReference type="SAM" id="SignalP"/>
    </source>
</evidence>
<evidence type="ECO:0000313" key="5">
    <source>
        <dbReference type="Proteomes" id="UP000694044"/>
    </source>
</evidence>
<feature type="compositionally biased region" description="Low complexity" evidence="1">
    <location>
        <begin position="444"/>
        <end position="458"/>
    </location>
</feature>
<feature type="compositionally biased region" description="Basic and acidic residues" evidence="1">
    <location>
        <begin position="459"/>
        <end position="469"/>
    </location>
</feature>
<feature type="compositionally biased region" description="Low complexity" evidence="1">
    <location>
        <begin position="136"/>
        <end position="194"/>
    </location>
</feature>
<keyword evidence="2" id="KW-1133">Transmembrane helix</keyword>
<feature type="chain" id="PRO_5035723263" evidence="3">
    <location>
        <begin position="27"/>
        <end position="565"/>
    </location>
</feature>
<evidence type="ECO:0000256" key="2">
    <source>
        <dbReference type="SAM" id="Phobius"/>
    </source>
</evidence>